<dbReference type="RefSeq" id="XP_009528652.1">
    <property type="nucleotide sequence ID" value="XM_009530357.1"/>
</dbReference>
<dbReference type="GeneID" id="20658498"/>
<reference evidence="1 2" key="1">
    <citation type="journal article" date="2006" name="Science">
        <title>Phytophthora genome sequences uncover evolutionary origins and mechanisms of pathogenesis.</title>
        <authorList>
            <person name="Tyler B.M."/>
            <person name="Tripathy S."/>
            <person name="Zhang X."/>
            <person name="Dehal P."/>
            <person name="Jiang R.H."/>
            <person name="Aerts A."/>
            <person name="Arredondo F.D."/>
            <person name="Baxter L."/>
            <person name="Bensasson D."/>
            <person name="Beynon J.L."/>
            <person name="Chapman J."/>
            <person name="Damasceno C.M."/>
            <person name="Dorrance A.E."/>
            <person name="Dou D."/>
            <person name="Dickerman A.W."/>
            <person name="Dubchak I.L."/>
            <person name="Garbelotto M."/>
            <person name="Gijzen M."/>
            <person name="Gordon S.G."/>
            <person name="Govers F."/>
            <person name="Grunwald N.J."/>
            <person name="Huang W."/>
            <person name="Ivors K.L."/>
            <person name="Jones R.W."/>
            <person name="Kamoun S."/>
            <person name="Krampis K."/>
            <person name="Lamour K.H."/>
            <person name="Lee M.K."/>
            <person name="McDonald W.H."/>
            <person name="Medina M."/>
            <person name="Meijer H.J."/>
            <person name="Nordberg E.K."/>
            <person name="Maclean D.J."/>
            <person name="Ospina-Giraldo M.D."/>
            <person name="Morris P.F."/>
            <person name="Phuntumart V."/>
            <person name="Putnam N.H."/>
            <person name="Rash S."/>
            <person name="Rose J.K."/>
            <person name="Sakihama Y."/>
            <person name="Salamov A.A."/>
            <person name="Savidor A."/>
            <person name="Scheuring C.F."/>
            <person name="Smith B.M."/>
            <person name="Sobral B.W."/>
            <person name="Terry A."/>
            <person name="Torto-Alalibo T.A."/>
            <person name="Win J."/>
            <person name="Xu Z."/>
            <person name="Zhang H."/>
            <person name="Grigoriev I.V."/>
            <person name="Rokhsar D.S."/>
            <person name="Boore J.L."/>
        </authorList>
    </citation>
    <scope>NUCLEOTIDE SEQUENCE [LARGE SCALE GENOMIC DNA]</scope>
    <source>
        <strain evidence="1 2">P6497</strain>
    </source>
</reference>
<keyword evidence="2" id="KW-1185">Reference proteome</keyword>
<name>G4ZKY5_PHYSP</name>
<dbReference type="Proteomes" id="UP000002640">
    <property type="component" value="Unassembled WGS sequence"/>
</dbReference>
<protein>
    <submittedName>
        <fullName evidence="1">Uncharacterized protein</fullName>
    </submittedName>
</protein>
<dbReference type="EMBL" id="JH159155">
    <property type="protein sequence ID" value="EGZ14903.1"/>
    <property type="molecule type" value="Genomic_DNA"/>
</dbReference>
<dbReference type="KEGG" id="psoj:PHYSODRAFT_505500"/>
<evidence type="ECO:0000313" key="2">
    <source>
        <dbReference type="Proteomes" id="UP000002640"/>
    </source>
</evidence>
<sequence>NVAGLLEWTSIHLCTTSDEFFPRGSSSASNAPFDRQHDFAVFDSMDKDLKLGPLNEDGILGVTDGTYRLHFGKAS</sequence>
<evidence type="ECO:0000313" key="1">
    <source>
        <dbReference type="EMBL" id="EGZ14903.1"/>
    </source>
</evidence>
<feature type="non-terminal residue" evidence="1">
    <location>
        <position position="1"/>
    </location>
</feature>
<accession>G4ZKY5</accession>
<organism evidence="1 2">
    <name type="scientific">Phytophthora sojae (strain P6497)</name>
    <name type="common">Soybean stem and root rot agent</name>
    <name type="synonym">Phytophthora megasperma f. sp. glycines</name>
    <dbReference type="NCBI Taxonomy" id="1094619"/>
    <lineage>
        <taxon>Eukaryota</taxon>
        <taxon>Sar</taxon>
        <taxon>Stramenopiles</taxon>
        <taxon>Oomycota</taxon>
        <taxon>Peronosporomycetes</taxon>
        <taxon>Peronosporales</taxon>
        <taxon>Peronosporaceae</taxon>
        <taxon>Phytophthora</taxon>
    </lineage>
</organism>
<proteinExistence type="predicted"/>
<gene>
    <name evidence="1" type="ORF">PHYSODRAFT_505500</name>
</gene>
<dbReference type="InParanoid" id="G4ZKY5"/>
<dbReference type="AlphaFoldDB" id="G4ZKY5"/>